<keyword evidence="4" id="KW-0328">Glycosyltransferase</keyword>
<evidence type="ECO:0000313" key="4">
    <source>
        <dbReference type="EMBL" id="VAW21484.1"/>
    </source>
</evidence>
<name>A0A3B0UMM4_9ZZZZ</name>
<proteinExistence type="predicted"/>
<dbReference type="GO" id="GO:0004044">
    <property type="term" value="F:amidophosphoribosyltransferase activity"/>
    <property type="evidence" value="ECO:0007669"/>
    <property type="project" value="UniProtKB-EC"/>
</dbReference>
<dbReference type="SUPFAM" id="SSF53271">
    <property type="entry name" value="PRTase-like"/>
    <property type="match status" value="1"/>
</dbReference>
<dbReference type="EC" id="2.4.2.14" evidence="4"/>
<keyword evidence="1 4" id="KW-0808">Transferase</keyword>
<evidence type="ECO:0000256" key="1">
    <source>
        <dbReference type="ARBA" id="ARBA00022679"/>
    </source>
</evidence>
<gene>
    <name evidence="4" type="ORF">MNBD_BACTEROID01-613</name>
</gene>
<reference evidence="4" key="1">
    <citation type="submission" date="2018-06" db="EMBL/GenBank/DDBJ databases">
        <authorList>
            <person name="Zhirakovskaya E."/>
        </authorList>
    </citation>
    <scope>NUCLEOTIDE SEQUENCE</scope>
</reference>
<keyword evidence="2" id="KW-0315">Glutamine amidotransferase</keyword>
<protein>
    <submittedName>
        <fullName evidence="4">Amidophosphoribosyltransferase</fullName>
        <ecNumber evidence="4">2.4.2.14</ecNumber>
    </submittedName>
</protein>
<accession>A0A3B0UMM4</accession>
<dbReference type="SUPFAM" id="SSF56235">
    <property type="entry name" value="N-terminal nucleophile aminohydrolases (Ntn hydrolases)"/>
    <property type="match status" value="1"/>
</dbReference>
<dbReference type="InterPro" id="IPR029057">
    <property type="entry name" value="PRTase-like"/>
</dbReference>
<evidence type="ECO:0000256" key="2">
    <source>
        <dbReference type="ARBA" id="ARBA00022962"/>
    </source>
</evidence>
<evidence type="ECO:0000259" key="3">
    <source>
        <dbReference type="PROSITE" id="PS51278"/>
    </source>
</evidence>
<dbReference type="CDD" id="cd06223">
    <property type="entry name" value="PRTases_typeI"/>
    <property type="match status" value="1"/>
</dbReference>
<dbReference type="InterPro" id="IPR017932">
    <property type="entry name" value="GATase_2_dom"/>
</dbReference>
<dbReference type="AlphaFoldDB" id="A0A3B0UMM4"/>
<dbReference type="InterPro" id="IPR029055">
    <property type="entry name" value="Ntn_hydrolases_N"/>
</dbReference>
<dbReference type="InterPro" id="IPR000836">
    <property type="entry name" value="PRTase_dom"/>
</dbReference>
<dbReference type="PROSITE" id="PS51278">
    <property type="entry name" value="GATASE_TYPE_2"/>
    <property type="match status" value="1"/>
</dbReference>
<dbReference type="PANTHER" id="PTHR11907">
    <property type="entry name" value="AMIDOPHOSPHORIBOSYLTRANSFERASE"/>
    <property type="match status" value="1"/>
</dbReference>
<feature type="domain" description="Glutamine amidotransferase type-2" evidence="3">
    <location>
        <begin position="9"/>
        <end position="303"/>
    </location>
</feature>
<dbReference type="EMBL" id="UOEP01000146">
    <property type="protein sequence ID" value="VAW21484.1"/>
    <property type="molecule type" value="Genomic_DNA"/>
</dbReference>
<sequence>MSELIKHECGIALIRLLKPLEYYKEKYGTWEYGLNKLYLLMEKQHNRGQDGVGIVSLKINLGPGNEYIHRYRSIKQSPIKDVFDKVNKSYKKALKAKGADIDNNDWAYKNLPFSGELYLGHLRYGTFGRNSIAFVHPVTRQNNWKSRNLVLAGNFNLTNTDELFQRLLELGQHPKAYTDTVTVLEKVGHFLDEANQFLFRKYKNEGYSNEEISPLIEENLDLQDILEHASKDWDGGYAIAGLIGHGDAFVIRDPWGIRPAHYYSDDEIVVVASERPVIQTVMNVSYNAICEIKPGEALVVKKDGRISNEMIRVPHKRKSCSFERIYFSRGSDRDIYRERKELGKLLTPIILETVKYDFENTVFSYIPNTSETAFYGMMKGIREYLVDWKIQHIKEKNGSLTDDQIKEIISIEPRMEKIAIKDVKLRTFIADDASRDDLVAHVYDVTYGIIKNGEDTLVIIDDSIVRGTTLKNSIIKILDRLSPKKIIVVSSAPQIRYPDCYGIDMARLDKFIAFNAAIKLLEDTGQQQIIDEVYKKCKEQENLPKEEIVNYVKEVYRPFSDEEISAKITELLKPEDCKAEVGIVYQSVENLHKACPNDNGDWYFTGDYPTPGGNRVVNASFINFIEGKDRRAY</sequence>
<organism evidence="4">
    <name type="scientific">hydrothermal vent metagenome</name>
    <dbReference type="NCBI Taxonomy" id="652676"/>
    <lineage>
        <taxon>unclassified sequences</taxon>
        <taxon>metagenomes</taxon>
        <taxon>ecological metagenomes</taxon>
    </lineage>
</organism>
<dbReference type="Gene3D" id="3.60.20.10">
    <property type="entry name" value="Glutamine Phosphoribosylpyrophosphate, subunit 1, domain 1"/>
    <property type="match status" value="1"/>
</dbReference>